<dbReference type="EMBL" id="CABO01000019">
    <property type="protein sequence ID" value="CBI01481.1"/>
    <property type="molecule type" value="Genomic_DNA"/>
</dbReference>
<gene>
    <name evidence="1" type="ORF">CARN4_1802</name>
</gene>
<dbReference type="AlphaFoldDB" id="E6Q2S1"/>
<protein>
    <submittedName>
        <fullName evidence="1">Uncharacterized protein</fullName>
    </submittedName>
</protein>
<evidence type="ECO:0000313" key="1">
    <source>
        <dbReference type="EMBL" id="CBI01481.1"/>
    </source>
</evidence>
<comment type="caution">
    <text evidence="1">The sequence shown here is derived from an EMBL/GenBank/DDBJ whole genome shotgun (WGS) entry which is preliminary data.</text>
</comment>
<name>E6Q2S1_9ZZZZ</name>
<proteinExistence type="predicted"/>
<organism evidence="1">
    <name type="scientific">mine drainage metagenome</name>
    <dbReference type="NCBI Taxonomy" id="410659"/>
    <lineage>
        <taxon>unclassified sequences</taxon>
        <taxon>metagenomes</taxon>
        <taxon>ecological metagenomes</taxon>
    </lineage>
</organism>
<sequence>MFAVMPRFDGGLTLFQKLFLGVALAVTSFPGASHSDLLHATLADAAAQPPRTATQRTAPVGVHLGHDGPTTCPAKRVAPSRWMMYGAQLINALIVGNAVRRGSYGHVLGNGSPVGYLVDYAALDLVANRLDRHSSCGWQKRINAFFALGAIYNAGATEFPK</sequence>
<accession>E6Q2S1</accession>
<reference evidence="1" key="1">
    <citation type="submission" date="2009-10" db="EMBL/GenBank/DDBJ databases">
        <title>Diversity of trophic interactions inside an arsenic-rich microbial ecosystem.</title>
        <authorList>
            <person name="Bertin P.N."/>
            <person name="Heinrich-Salmeron A."/>
            <person name="Pelletier E."/>
            <person name="Goulhen-Chollet F."/>
            <person name="Arsene-Ploetze F."/>
            <person name="Gallien S."/>
            <person name="Calteau A."/>
            <person name="Vallenet D."/>
            <person name="Casiot C."/>
            <person name="Chane-Woon-Ming B."/>
            <person name="Giloteaux L."/>
            <person name="Barakat M."/>
            <person name="Bonnefoy V."/>
            <person name="Bruneel O."/>
            <person name="Chandler M."/>
            <person name="Cleiss J."/>
            <person name="Duran R."/>
            <person name="Elbaz-Poulichet F."/>
            <person name="Fonknechten N."/>
            <person name="Lauga B."/>
            <person name="Mornico D."/>
            <person name="Ortet P."/>
            <person name="Schaeffer C."/>
            <person name="Siguier P."/>
            <person name="Alexander Thil Smith A."/>
            <person name="Van Dorsselaer A."/>
            <person name="Weissenbach J."/>
            <person name="Medigue C."/>
            <person name="Le Paslier D."/>
        </authorList>
    </citation>
    <scope>NUCLEOTIDE SEQUENCE</scope>
</reference>